<dbReference type="InterPro" id="IPR000719">
    <property type="entry name" value="Prot_kinase_dom"/>
</dbReference>
<dbReference type="EC" id="2.7.11.1" evidence="2"/>
<evidence type="ECO:0000256" key="8">
    <source>
        <dbReference type="ARBA" id="ARBA00047899"/>
    </source>
</evidence>
<evidence type="ECO:0000256" key="6">
    <source>
        <dbReference type="ARBA" id="ARBA00022777"/>
    </source>
</evidence>
<name>A0A811SET9_9POAL</name>
<dbReference type="GO" id="GO:0005524">
    <property type="term" value="F:ATP binding"/>
    <property type="evidence" value="ECO:0007669"/>
    <property type="project" value="UniProtKB-KW"/>
</dbReference>
<dbReference type="GO" id="GO:0005634">
    <property type="term" value="C:nucleus"/>
    <property type="evidence" value="ECO:0007669"/>
    <property type="project" value="TreeGrafter"/>
</dbReference>
<comment type="catalytic activity">
    <reaction evidence="8">
        <text>L-threonyl-[protein] + ATP = O-phospho-L-threonyl-[protein] + ADP + H(+)</text>
        <dbReference type="Rhea" id="RHEA:46608"/>
        <dbReference type="Rhea" id="RHEA-COMP:11060"/>
        <dbReference type="Rhea" id="RHEA-COMP:11605"/>
        <dbReference type="ChEBI" id="CHEBI:15378"/>
        <dbReference type="ChEBI" id="CHEBI:30013"/>
        <dbReference type="ChEBI" id="CHEBI:30616"/>
        <dbReference type="ChEBI" id="CHEBI:61977"/>
        <dbReference type="ChEBI" id="CHEBI:456216"/>
        <dbReference type="EC" id="2.7.11.1"/>
    </reaction>
</comment>
<reference evidence="11" key="1">
    <citation type="submission" date="2020-10" db="EMBL/GenBank/DDBJ databases">
        <authorList>
            <person name="Han B."/>
            <person name="Lu T."/>
            <person name="Zhao Q."/>
            <person name="Huang X."/>
            <person name="Zhao Y."/>
        </authorList>
    </citation>
    <scope>NUCLEOTIDE SEQUENCE</scope>
</reference>
<keyword evidence="3" id="KW-0808">Transferase</keyword>
<dbReference type="GO" id="GO:0000408">
    <property type="term" value="C:EKC/KEOPS complex"/>
    <property type="evidence" value="ECO:0007669"/>
    <property type="project" value="TreeGrafter"/>
</dbReference>
<dbReference type="Gene3D" id="1.10.510.10">
    <property type="entry name" value="Transferase(Phosphotransferase) domain 1"/>
    <property type="match status" value="1"/>
</dbReference>
<keyword evidence="12" id="KW-1185">Reference proteome</keyword>
<evidence type="ECO:0000313" key="12">
    <source>
        <dbReference type="Proteomes" id="UP000604825"/>
    </source>
</evidence>
<organism evidence="11 12">
    <name type="scientific">Miscanthus lutarioriparius</name>
    <dbReference type="NCBI Taxonomy" id="422564"/>
    <lineage>
        <taxon>Eukaryota</taxon>
        <taxon>Viridiplantae</taxon>
        <taxon>Streptophyta</taxon>
        <taxon>Embryophyta</taxon>
        <taxon>Tracheophyta</taxon>
        <taxon>Spermatophyta</taxon>
        <taxon>Magnoliopsida</taxon>
        <taxon>Liliopsida</taxon>
        <taxon>Poales</taxon>
        <taxon>Poaceae</taxon>
        <taxon>PACMAD clade</taxon>
        <taxon>Panicoideae</taxon>
        <taxon>Andropogonodae</taxon>
        <taxon>Andropogoneae</taxon>
        <taxon>Saccharinae</taxon>
        <taxon>Miscanthus</taxon>
    </lineage>
</organism>
<dbReference type="InterPro" id="IPR008266">
    <property type="entry name" value="Tyr_kinase_AS"/>
</dbReference>
<dbReference type="PROSITE" id="PS50011">
    <property type="entry name" value="PROTEIN_KINASE_DOM"/>
    <property type="match status" value="1"/>
</dbReference>
<gene>
    <name evidence="11" type="ORF">NCGR_LOCUS63584</name>
</gene>
<evidence type="ECO:0000256" key="2">
    <source>
        <dbReference type="ARBA" id="ARBA00012513"/>
    </source>
</evidence>
<accession>A0A811SET9</accession>
<dbReference type="EMBL" id="CAJGYO010000019">
    <property type="protein sequence ID" value="CAD6339486.1"/>
    <property type="molecule type" value="Genomic_DNA"/>
</dbReference>
<keyword evidence="5" id="KW-0547">Nucleotide-binding</keyword>
<evidence type="ECO:0000313" key="11">
    <source>
        <dbReference type="EMBL" id="CAD6339486.1"/>
    </source>
</evidence>
<evidence type="ECO:0000256" key="3">
    <source>
        <dbReference type="ARBA" id="ARBA00022679"/>
    </source>
</evidence>
<comment type="caution">
    <text evidence="11">The sequence shown here is derived from an EMBL/GenBank/DDBJ whole genome shotgun (WGS) entry which is preliminary data.</text>
</comment>
<evidence type="ECO:0000259" key="10">
    <source>
        <dbReference type="PROSITE" id="PS50011"/>
    </source>
</evidence>
<dbReference type="Pfam" id="PF00069">
    <property type="entry name" value="Pkinase"/>
    <property type="match status" value="1"/>
</dbReference>
<keyword evidence="6" id="KW-0418">Kinase</keyword>
<dbReference type="GO" id="GO:0070525">
    <property type="term" value="P:tRNA threonylcarbamoyladenosine metabolic process"/>
    <property type="evidence" value="ECO:0007669"/>
    <property type="project" value="TreeGrafter"/>
</dbReference>
<dbReference type="PANTHER" id="PTHR12209">
    <property type="entry name" value="NON-SPECIFIC SERINE/THREONINE PROTEIN KINASE"/>
    <property type="match status" value="1"/>
</dbReference>
<dbReference type="Proteomes" id="UP000604825">
    <property type="component" value="Unassembled WGS sequence"/>
</dbReference>
<evidence type="ECO:0000256" key="9">
    <source>
        <dbReference type="ARBA" id="ARBA00048679"/>
    </source>
</evidence>
<dbReference type="PROSITE" id="PS00109">
    <property type="entry name" value="PROTEIN_KINASE_TYR"/>
    <property type="match status" value="1"/>
</dbReference>
<keyword evidence="4" id="KW-0819">tRNA processing</keyword>
<evidence type="ECO:0000256" key="4">
    <source>
        <dbReference type="ARBA" id="ARBA00022694"/>
    </source>
</evidence>
<evidence type="ECO:0000256" key="5">
    <source>
        <dbReference type="ARBA" id="ARBA00022741"/>
    </source>
</evidence>
<feature type="domain" description="Protein kinase" evidence="10">
    <location>
        <begin position="1"/>
        <end position="288"/>
    </location>
</feature>
<dbReference type="GO" id="GO:0008033">
    <property type="term" value="P:tRNA processing"/>
    <property type="evidence" value="ECO:0007669"/>
    <property type="project" value="UniProtKB-KW"/>
</dbReference>
<dbReference type="GO" id="GO:0004674">
    <property type="term" value="F:protein serine/threonine kinase activity"/>
    <property type="evidence" value="ECO:0007669"/>
    <property type="project" value="UniProtKB-EC"/>
</dbReference>
<dbReference type="SUPFAM" id="SSF56112">
    <property type="entry name" value="Protein kinase-like (PK-like)"/>
    <property type="match status" value="1"/>
</dbReference>
<dbReference type="PANTHER" id="PTHR12209:SF0">
    <property type="entry name" value="EKC_KEOPS COMPLEX SUBUNIT TP53RK"/>
    <property type="match status" value="1"/>
</dbReference>
<evidence type="ECO:0000256" key="7">
    <source>
        <dbReference type="ARBA" id="ARBA00022840"/>
    </source>
</evidence>
<proteinExistence type="inferred from homology"/>
<evidence type="ECO:0000256" key="1">
    <source>
        <dbReference type="ARBA" id="ARBA00010630"/>
    </source>
</evidence>
<dbReference type="OrthoDB" id="3399at2759"/>
<comment type="similarity">
    <text evidence="1">Belongs to the protein kinase superfamily. BUD32 family.</text>
</comment>
<dbReference type="InterPro" id="IPR011009">
    <property type="entry name" value="Kinase-like_dom_sf"/>
</dbReference>
<sequence length="288" mass="31607">MKSQYIKSAHSIPAQYNSTEARCMTKARRLGVPTPVLYAVDPLLHTLTFEYVDGLSVKDILLGFGSDGVNEERLNDIATQIGNAVGKLHDGGLVHGDLTTSNMIIKNSNNQLVLIDFGLSFTSTIPEDKAVDLYVLERALISMHSSCGDVQSYVGNSTDFDDEPDGENPGGVQKGFEAVVLHPEQAGSRYGVVLDLWQRMAFVAVLCSCADCSAADGAGWLVAPDHDMLNVSAAERRKDAGIYREYHACATKGREWKERKAKVCAEVEEEKEKKAAVQRARPDGQWWR</sequence>
<dbReference type="Gene3D" id="3.30.200.20">
    <property type="entry name" value="Phosphorylase Kinase, domain 1"/>
    <property type="match status" value="1"/>
</dbReference>
<dbReference type="AlphaFoldDB" id="A0A811SET9"/>
<protein>
    <recommendedName>
        <fullName evidence="2">non-specific serine/threonine protein kinase</fullName>
        <ecNumber evidence="2">2.7.11.1</ecNumber>
    </recommendedName>
</protein>
<dbReference type="GO" id="GO:0005829">
    <property type="term" value="C:cytosol"/>
    <property type="evidence" value="ECO:0007669"/>
    <property type="project" value="TreeGrafter"/>
</dbReference>
<keyword evidence="7" id="KW-0067">ATP-binding</keyword>
<comment type="catalytic activity">
    <reaction evidence="9">
        <text>L-seryl-[protein] + ATP = O-phospho-L-seryl-[protein] + ADP + H(+)</text>
        <dbReference type="Rhea" id="RHEA:17989"/>
        <dbReference type="Rhea" id="RHEA-COMP:9863"/>
        <dbReference type="Rhea" id="RHEA-COMP:11604"/>
        <dbReference type="ChEBI" id="CHEBI:15378"/>
        <dbReference type="ChEBI" id="CHEBI:29999"/>
        <dbReference type="ChEBI" id="CHEBI:30616"/>
        <dbReference type="ChEBI" id="CHEBI:83421"/>
        <dbReference type="ChEBI" id="CHEBI:456216"/>
        <dbReference type="EC" id="2.7.11.1"/>
    </reaction>
</comment>